<protein>
    <submittedName>
        <fullName evidence="1">Uncharacterized protein</fullName>
    </submittedName>
</protein>
<comment type="caution">
    <text evidence="1">The sequence shown here is derived from an EMBL/GenBank/DDBJ whole genome shotgun (WGS) entry which is preliminary data.</text>
</comment>
<gene>
    <name evidence="1" type="ORF">B4127_1283</name>
</gene>
<reference evidence="1 2" key="1">
    <citation type="submission" date="2014-12" db="EMBL/GenBank/DDBJ databases">
        <title>Draft Genome Sequences of Five Spore-Forming Food Isolates of Bacillus pumilus.</title>
        <authorList>
            <person name="de Jong A."/>
            <person name="van Heel A.J."/>
            <person name="Montalban-Lopez M."/>
            <person name="Krawczyk A.O."/>
            <person name="Berendsen E.M."/>
            <person name="Wells-Bennik M."/>
            <person name="Kuipers O.P."/>
        </authorList>
    </citation>
    <scope>NUCLEOTIDE SEQUENCE [LARGE SCALE GENOMIC DNA]</scope>
    <source>
        <strain evidence="1 2">B4127</strain>
    </source>
</reference>
<dbReference type="Proteomes" id="UP000031978">
    <property type="component" value="Unassembled WGS sequence"/>
</dbReference>
<evidence type="ECO:0000313" key="1">
    <source>
        <dbReference type="EMBL" id="KIL25807.1"/>
    </source>
</evidence>
<dbReference type="EMBL" id="JXCL01000001">
    <property type="protein sequence ID" value="KIL25807.1"/>
    <property type="molecule type" value="Genomic_DNA"/>
</dbReference>
<organism evidence="1 2">
    <name type="scientific">Bacillus pumilus</name>
    <name type="common">Bacillus mesentericus</name>
    <dbReference type="NCBI Taxonomy" id="1408"/>
    <lineage>
        <taxon>Bacteria</taxon>
        <taxon>Bacillati</taxon>
        <taxon>Bacillota</taxon>
        <taxon>Bacilli</taxon>
        <taxon>Bacillales</taxon>
        <taxon>Bacillaceae</taxon>
        <taxon>Bacillus</taxon>
    </lineage>
</organism>
<accession>A0AB34R601</accession>
<dbReference type="AlphaFoldDB" id="A0AB34R601"/>
<evidence type="ECO:0000313" key="2">
    <source>
        <dbReference type="Proteomes" id="UP000031978"/>
    </source>
</evidence>
<sequence length="43" mass="5096">MFSFLSDTFFLRSSQYPPQKVKPLKSIHEKMMKESDLNDTSQK</sequence>
<name>A0AB34R601_BACPU</name>
<proteinExistence type="predicted"/>